<keyword evidence="1" id="KW-1133">Transmembrane helix</keyword>
<dbReference type="AlphaFoldDB" id="A0A2W5T1D6"/>
<organism evidence="2 3">
    <name type="scientific">Archangium gephyra</name>
    <dbReference type="NCBI Taxonomy" id="48"/>
    <lineage>
        <taxon>Bacteria</taxon>
        <taxon>Pseudomonadati</taxon>
        <taxon>Myxococcota</taxon>
        <taxon>Myxococcia</taxon>
        <taxon>Myxococcales</taxon>
        <taxon>Cystobacterineae</taxon>
        <taxon>Archangiaceae</taxon>
        <taxon>Archangium</taxon>
    </lineage>
</organism>
<name>A0A2W5T1D6_9BACT</name>
<keyword evidence="1" id="KW-0472">Membrane</keyword>
<dbReference type="Proteomes" id="UP000249061">
    <property type="component" value="Unassembled WGS sequence"/>
</dbReference>
<feature type="transmembrane region" description="Helical" evidence="1">
    <location>
        <begin position="317"/>
        <end position="335"/>
    </location>
</feature>
<reference evidence="2 3" key="1">
    <citation type="submission" date="2017-08" db="EMBL/GenBank/DDBJ databases">
        <title>Infants hospitalized years apart are colonized by the same room-sourced microbial strains.</title>
        <authorList>
            <person name="Brooks B."/>
            <person name="Olm M.R."/>
            <person name="Firek B.A."/>
            <person name="Baker R."/>
            <person name="Thomas B.C."/>
            <person name="Morowitz M.J."/>
            <person name="Banfield J.F."/>
        </authorList>
    </citation>
    <scope>NUCLEOTIDE SEQUENCE [LARGE SCALE GENOMIC DNA]</scope>
    <source>
        <strain evidence="2">S2_003_000_R2_14</strain>
    </source>
</reference>
<accession>A0A2W5T1D6</accession>
<dbReference type="EMBL" id="QFQP01000028">
    <property type="protein sequence ID" value="PZR07847.1"/>
    <property type="molecule type" value="Genomic_DNA"/>
</dbReference>
<comment type="caution">
    <text evidence="2">The sequence shown here is derived from an EMBL/GenBank/DDBJ whole genome shotgun (WGS) entry which is preliminary data.</text>
</comment>
<feature type="transmembrane region" description="Helical" evidence="1">
    <location>
        <begin position="106"/>
        <end position="127"/>
    </location>
</feature>
<feature type="transmembrane region" description="Helical" evidence="1">
    <location>
        <begin position="215"/>
        <end position="235"/>
    </location>
</feature>
<feature type="transmembrane region" description="Helical" evidence="1">
    <location>
        <begin position="46"/>
        <end position="67"/>
    </location>
</feature>
<feature type="transmembrane region" description="Helical" evidence="1">
    <location>
        <begin position="21"/>
        <end position="40"/>
    </location>
</feature>
<feature type="transmembrane region" description="Helical" evidence="1">
    <location>
        <begin position="79"/>
        <end position="100"/>
    </location>
</feature>
<evidence type="ECO:0000256" key="1">
    <source>
        <dbReference type="SAM" id="Phobius"/>
    </source>
</evidence>
<feature type="transmembrane region" description="Helical" evidence="1">
    <location>
        <begin position="183"/>
        <end position="203"/>
    </location>
</feature>
<gene>
    <name evidence="2" type="ORF">DI536_26140</name>
</gene>
<evidence type="ECO:0000313" key="3">
    <source>
        <dbReference type="Proteomes" id="UP000249061"/>
    </source>
</evidence>
<evidence type="ECO:0008006" key="4">
    <source>
        <dbReference type="Google" id="ProtNLM"/>
    </source>
</evidence>
<feature type="transmembrane region" description="Helical" evidence="1">
    <location>
        <begin position="289"/>
        <end position="311"/>
    </location>
</feature>
<keyword evidence="1" id="KW-0812">Transmembrane</keyword>
<sequence length="357" mass="40270">MSSAAAPAPSLAIISPVKDFLFFYLSATVVLLAWFASSVLHVRGDIILATVAVASNGPHLVSTWTRVYFDPHEWQSRKLTTVVIPIVIFVFVLLLNWKLAEYGPRILNSAILYWATWHFVAQNWGILRIYQRKSGESLEATALKLEKPLLLVSVLFCVLHRLYTGPRTLFGVEVYYAKVPYAAILALLAPIAVLLGFILVTRIRERNQPWAKGAWLRLAFIGCSFMGFFVPFILITEDSTSAFAAAACWHGFQYLGMMRHYNRNTWKGGVNERAKIISWLSQPGWSRGFLYWAMLMALAGAVYVVVFALSLVTSWSFFTWAGVIWVSLTLSHYWVDGVIWKLRKPELAQRVGIQTAA</sequence>
<proteinExistence type="predicted"/>
<evidence type="ECO:0000313" key="2">
    <source>
        <dbReference type="EMBL" id="PZR07847.1"/>
    </source>
</evidence>
<protein>
    <recommendedName>
        <fullName evidence="4">Transmembrane protein</fullName>
    </recommendedName>
</protein>
<feature type="transmembrane region" description="Helical" evidence="1">
    <location>
        <begin position="148"/>
        <end position="163"/>
    </location>
</feature>